<dbReference type="Pfam" id="PF05299">
    <property type="entry name" value="Peptidase_M61"/>
    <property type="match status" value="1"/>
</dbReference>
<accession>A0A832I2X5</accession>
<dbReference type="InterPro" id="IPR027268">
    <property type="entry name" value="Peptidase_M4/M1_CTD_sf"/>
</dbReference>
<evidence type="ECO:0000313" key="3">
    <source>
        <dbReference type="EMBL" id="HGZ43809.1"/>
    </source>
</evidence>
<dbReference type="AlphaFoldDB" id="A0A832I2X5"/>
<name>A0A832I2X5_UNCEI</name>
<gene>
    <name evidence="3" type="ORF">ENR23_10365</name>
</gene>
<dbReference type="EMBL" id="DSQF01000022">
    <property type="protein sequence ID" value="HGZ43809.1"/>
    <property type="molecule type" value="Genomic_DNA"/>
</dbReference>
<dbReference type="SUPFAM" id="SSF55486">
    <property type="entry name" value="Metalloproteases ('zincins'), catalytic domain"/>
    <property type="match status" value="1"/>
</dbReference>
<feature type="signal peptide" evidence="1">
    <location>
        <begin position="1"/>
        <end position="23"/>
    </location>
</feature>
<feature type="domain" description="Peptidase M61 catalytic" evidence="2">
    <location>
        <begin position="289"/>
        <end position="364"/>
    </location>
</feature>
<proteinExistence type="predicted"/>
<evidence type="ECO:0000259" key="2">
    <source>
        <dbReference type="Pfam" id="PF05299"/>
    </source>
</evidence>
<keyword evidence="1" id="KW-0732">Signal</keyword>
<sequence length="579" mass="62790">MPSRTLAALAAALMLAALPPAHAAPAAAVRYALSVTAHDPASPPRVHVALEFSGEADGETELILPQAWGGEEHLWRVVRDLAVEGGGARLEPGADSARRVLRHAPGAALRVRYEVVQDRAGAPRATGRNPYRPVLQPGFVHLLGSTIFVRPGLDDATLVSFAADSVPAGWSFASDLEHAGPRHPLALGSLFECVIVAGDFRIVRRGPAGRGLRVALRGEWPFSDAEFADRLERIVRAHRAFWRERDEPFLVTVLPLAADPGVYSLGGTGLSDAFAFFATGATDAASMSRVLAHEHLHAWIPNRIGRLSEGANEAGDYWFSEGFTDFYTFRLLVRDGLWSLDDYARELNELLSRHARSPVREAPNARIASDFWSNADVRDLPYRRGFLLAMAWDHRLRAASGGRRDLDDVMLDLRRAWRQGRGRAAPLATEALAAALRRAGLDPTPDLERHIVRGEPMALPADVFGPGAPIETFQSSEYAPGFDVAATQAAQGVVAGVDPAGPAHAAGLRNGMRIVKRESGSPGNPDVELVYLVEDGGVERRIRYLPRGAQRFPTQRLALHPAGDTAARERVRRIAAGER</sequence>
<reference evidence="3" key="1">
    <citation type="journal article" date="2020" name="mSystems">
        <title>Genome- and Community-Level Interaction Insights into Carbon Utilization and Element Cycling Functions of Hydrothermarchaeota in Hydrothermal Sediment.</title>
        <authorList>
            <person name="Zhou Z."/>
            <person name="Liu Y."/>
            <person name="Xu W."/>
            <person name="Pan J."/>
            <person name="Luo Z.H."/>
            <person name="Li M."/>
        </authorList>
    </citation>
    <scope>NUCLEOTIDE SEQUENCE [LARGE SCALE GENOMIC DNA]</scope>
    <source>
        <strain evidence="3">SpSt-381</strain>
    </source>
</reference>
<protein>
    <recommendedName>
        <fullName evidence="2">Peptidase M61 catalytic domain-containing protein</fullName>
    </recommendedName>
</protein>
<organism evidence="3">
    <name type="scientific">Eiseniibacteriota bacterium</name>
    <dbReference type="NCBI Taxonomy" id="2212470"/>
    <lineage>
        <taxon>Bacteria</taxon>
        <taxon>Candidatus Eiseniibacteriota</taxon>
    </lineage>
</organism>
<dbReference type="InterPro" id="IPR007963">
    <property type="entry name" value="Peptidase_M61_catalytic"/>
</dbReference>
<comment type="caution">
    <text evidence="3">The sequence shown here is derived from an EMBL/GenBank/DDBJ whole genome shotgun (WGS) entry which is preliminary data.</text>
</comment>
<evidence type="ECO:0000256" key="1">
    <source>
        <dbReference type="SAM" id="SignalP"/>
    </source>
</evidence>
<dbReference type="Gene3D" id="1.10.390.10">
    <property type="entry name" value="Neutral Protease Domain 2"/>
    <property type="match status" value="1"/>
</dbReference>
<feature type="chain" id="PRO_5032282567" description="Peptidase M61 catalytic domain-containing protein" evidence="1">
    <location>
        <begin position="24"/>
        <end position="579"/>
    </location>
</feature>